<organism evidence="2 3">
    <name type="scientific">Plakobranchus ocellatus</name>
    <dbReference type="NCBI Taxonomy" id="259542"/>
    <lineage>
        <taxon>Eukaryota</taxon>
        <taxon>Metazoa</taxon>
        <taxon>Spiralia</taxon>
        <taxon>Lophotrochozoa</taxon>
        <taxon>Mollusca</taxon>
        <taxon>Gastropoda</taxon>
        <taxon>Heterobranchia</taxon>
        <taxon>Euthyneura</taxon>
        <taxon>Panpulmonata</taxon>
        <taxon>Sacoglossa</taxon>
        <taxon>Placobranchoidea</taxon>
        <taxon>Plakobranchidae</taxon>
        <taxon>Plakobranchus</taxon>
    </lineage>
</organism>
<gene>
    <name evidence="2" type="ORF">PoB_003922100</name>
</gene>
<accession>A0AAV4ANH7</accession>
<evidence type="ECO:0000313" key="2">
    <source>
        <dbReference type="EMBL" id="GFO12716.1"/>
    </source>
</evidence>
<keyword evidence="1" id="KW-0812">Transmembrane</keyword>
<dbReference type="AlphaFoldDB" id="A0AAV4ANH7"/>
<name>A0AAV4ANH7_9GAST</name>
<reference evidence="2 3" key="1">
    <citation type="journal article" date="2021" name="Elife">
        <title>Chloroplast acquisition without the gene transfer in kleptoplastic sea slugs, Plakobranchus ocellatus.</title>
        <authorList>
            <person name="Maeda T."/>
            <person name="Takahashi S."/>
            <person name="Yoshida T."/>
            <person name="Shimamura S."/>
            <person name="Takaki Y."/>
            <person name="Nagai Y."/>
            <person name="Toyoda A."/>
            <person name="Suzuki Y."/>
            <person name="Arimoto A."/>
            <person name="Ishii H."/>
            <person name="Satoh N."/>
            <person name="Nishiyama T."/>
            <person name="Hasebe M."/>
            <person name="Maruyama T."/>
            <person name="Minagawa J."/>
            <person name="Obokata J."/>
            <person name="Shigenobu S."/>
        </authorList>
    </citation>
    <scope>NUCLEOTIDE SEQUENCE [LARGE SCALE GENOMIC DNA]</scope>
</reference>
<evidence type="ECO:0000256" key="1">
    <source>
        <dbReference type="SAM" id="Phobius"/>
    </source>
</evidence>
<keyword evidence="3" id="KW-1185">Reference proteome</keyword>
<sequence>MDAVDWTMFVYNTYLPATVAAAAEKIKTGGMQNIRQRFREDGFSLEATKLLMDSWCPGTKQQYEHYIKKWTAYAERVGVDCMPVAQAVNFLAELYTSGASFSALCSATSAFSCFIFFMKLIKHLEIYM</sequence>
<keyword evidence="1" id="KW-0472">Membrane</keyword>
<proteinExistence type="predicted"/>
<keyword evidence="1" id="KW-1133">Transmembrane helix</keyword>
<evidence type="ECO:0000313" key="3">
    <source>
        <dbReference type="Proteomes" id="UP000735302"/>
    </source>
</evidence>
<dbReference type="EMBL" id="BLXT01004456">
    <property type="protein sequence ID" value="GFO12716.1"/>
    <property type="molecule type" value="Genomic_DNA"/>
</dbReference>
<dbReference type="Proteomes" id="UP000735302">
    <property type="component" value="Unassembled WGS sequence"/>
</dbReference>
<protein>
    <submittedName>
        <fullName evidence="2">Site-specific recombinase, phage integrase family</fullName>
    </submittedName>
</protein>
<feature type="transmembrane region" description="Helical" evidence="1">
    <location>
        <begin position="99"/>
        <end position="121"/>
    </location>
</feature>
<comment type="caution">
    <text evidence="2">The sequence shown here is derived from an EMBL/GenBank/DDBJ whole genome shotgun (WGS) entry which is preliminary data.</text>
</comment>